<evidence type="ECO:0000313" key="2">
    <source>
        <dbReference type="EMBL" id="KAK4137291.1"/>
    </source>
</evidence>
<evidence type="ECO:0000256" key="1">
    <source>
        <dbReference type="SAM" id="MobiDB-lite"/>
    </source>
</evidence>
<name>A0AAN6UR43_9PEZI</name>
<evidence type="ECO:0000313" key="3">
    <source>
        <dbReference type="Proteomes" id="UP001304895"/>
    </source>
</evidence>
<organism evidence="2 3">
    <name type="scientific">Trichocladium antarcticum</name>
    <dbReference type="NCBI Taxonomy" id="1450529"/>
    <lineage>
        <taxon>Eukaryota</taxon>
        <taxon>Fungi</taxon>
        <taxon>Dikarya</taxon>
        <taxon>Ascomycota</taxon>
        <taxon>Pezizomycotina</taxon>
        <taxon>Sordariomycetes</taxon>
        <taxon>Sordariomycetidae</taxon>
        <taxon>Sordariales</taxon>
        <taxon>Chaetomiaceae</taxon>
        <taxon>Trichocladium</taxon>
    </lineage>
</organism>
<sequence length="106" mass="11645">ELVLVGEMDAAWREECGVLRRRLEEWRGKLGELDGGGQVGGESNLDRIVAGCCALVHGMLAELEVMEQIAREAAAEEMRWVRAMNRRGRGGADQDGPRAGAIWRAL</sequence>
<comment type="caution">
    <text evidence="2">The sequence shown here is derived from an EMBL/GenBank/DDBJ whole genome shotgun (WGS) entry which is preliminary data.</text>
</comment>
<dbReference type="AlphaFoldDB" id="A0AAN6UR43"/>
<protein>
    <submittedName>
        <fullName evidence="2">Uncharacterized protein</fullName>
    </submittedName>
</protein>
<proteinExistence type="predicted"/>
<dbReference type="Proteomes" id="UP001304895">
    <property type="component" value="Unassembled WGS sequence"/>
</dbReference>
<feature type="region of interest" description="Disordered" evidence="1">
    <location>
        <begin position="87"/>
        <end position="106"/>
    </location>
</feature>
<gene>
    <name evidence="2" type="ORF">BT67DRAFT_370796</name>
</gene>
<reference evidence="2" key="1">
    <citation type="journal article" date="2023" name="Mol. Phylogenet. Evol.">
        <title>Genome-scale phylogeny and comparative genomics of the fungal order Sordariales.</title>
        <authorList>
            <person name="Hensen N."/>
            <person name="Bonometti L."/>
            <person name="Westerberg I."/>
            <person name="Brannstrom I.O."/>
            <person name="Guillou S."/>
            <person name="Cros-Aarteil S."/>
            <person name="Calhoun S."/>
            <person name="Haridas S."/>
            <person name="Kuo A."/>
            <person name="Mondo S."/>
            <person name="Pangilinan J."/>
            <person name="Riley R."/>
            <person name="LaButti K."/>
            <person name="Andreopoulos B."/>
            <person name="Lipzen A."/>
            <person name="Chen C."/>
            <person name="Yan M."/>
            <person name="Daum C."/>
            <person name="Ng V."/>
            <person name="Clum A."/>
            <person name="Steindorff A."/>
            <person name="Ohm R.A."/>
            <person name="Martin F."/>
            <person name="Silar P."/>
            <person name="Natvig D.O."/>
            <person name="Lalanne C."/>
            <person name="Gautier V."/>
            <person name="Ament-Velasquez S.L."/>
            <person name="Kruys A."/>
            <person name="Hutchinson M.I."/>
            <person name="Powell A.J."/>
            <person name="Barry K."/>
            <person name="Miller A.N."/>
            <person name="Grigoriev I.V."/>
            <person name="Debuchy R."/>
            <person name="Gladieux P."/>
            <person name="Hiltunen Thoren M."/>
            <person name="Johannesson H."/>
        </authorList>
    </citation>
    <scope>NUCLEOTIDE SEQUENCE</scope>
    <source>
        <strain evidence="2">CBS 123565</strain>
    </source>
</reference>
<keyword evidence="3" id="KW-1185">Reference proteome</keyword>
<feature type="non-terminal residue" evidence="2">
    <location>
        <position position="1"/>
    </location>
</feature>
<reference evidence="2" key="2">
    <citation type="submission" date="2023-05" db="EMBL/GenBank/DDBJ databases">
        <authorList>
            <consortium name="Lawrence Berkeley National Laboratory"/>
            <person name="Steindorff A."/>
            <person name="Hensen N."/>
            <person name="Bonometti L."/>
            <person name="Westerberg I."/>
            <person name="Brannstrom I.O."/>
            <person name="Guillou S."/>
            <person name="Cros-Aarteil S."/>
            <person name="Calhoun S."/>
            <person name="Haridas S."/>
            <person name="Kuo A."/>
            <person name="Mondo S."/>
            <person name="Pangilinan J."/>
            <person name="Riley R."/>
            <person name="Labutti K."/>
            <person name="Andreopoulos B."/>
            <person name="Lipzen A."/>
            <person name="Chen C."/>
            <person name="Yanf M."/>
            <person name="Daum C."/>
            <person name="Ng V."/>
            <person name="Clum A."/>
            <person name="Ohm R."/>
            <person name="Martin F."/>
            <person name="Silar P."/>
            <person name="Natvig D."/>
            <person name="Lalanne C."/>
            <person name="Gautier V."/>
            <person name="Ament-Velasquez S.L."/>
            <person name="Kruys A."/>
            <person name="Hutchinson M.I."/>
            <person name="Powell A.J."/>
            <person name="Barry K."/>
            <person name="Miller A.N."/>
            <person name="Grigoriev I.V."/>
            <person name="Debuchy R."/>
            <person name="Gladieux P."/>
            <person name="Thoren M.H."/>
            <person name="Johannesson H."/>
        </authorList>
    </citation>
    <scope>NUCLEOTIDE SEQUENCE</scope>
    <source>
        <strain evidence="2">CBS 123565</strain>
    </source>
</reference>
<dbReference type="EMBL" id="MU853402">
    <property type="protein sequence ID" value="KAK4137291.1"/>
    <property type="molecule type" value="Genomic_DNA"/>
</dbReference>
<accession>A0AAN6UR43</accession>